<name>A0A381WGG7_9ZZZZ</name>
<dbReference type="InterPro" id="IPR043129">
    <property type="entry name" value="ATPase_NBD"/>
</dbReference>
<dbReference type="AlphaFoldDB" id="A0A381WGG7"/>
<dbReference type="PROSITE" id="PS01125">
    <property type="entry name" value="ROK"/>
    <property type="match status" value="1"/>
</dbReference>
<dbReference type="Gene3D" id="3.30.420.40">
    <property type="match status" value="2"/>
</dbReference>
<dbReference type="Pfam" id="PF00480">
    <property type="entry name" value="ROK"/>
    <property type="match status" value="1"/>
</dbReference>
<evidence type="ECO:0000313" key="1">
    <source>
        <dbReference type="EMBL" id="SVA51542.1"/>
    </source>
</evidence>
<dbReference type="InterPro" id="IPR000600">
    <property type="entry name" value="ROK"/>
</dbReference>
<sequence>MMRIGIDMGGTKIEGIALAENGTELFRKRIDTPRNDYDGTVKAISGIVEELESKTNQKGTVGIGIPGAISPQTGLVKNANSTWIIGRDFEHDLATALGREVRLANDANCLAVSESVDGAGAGAKVVFAIILGTGCGGGIAIDQKVHAGPHAIAGEWGHITLGWMSAEEYPGEKCFCGKRGCLEKFVSGTGFENEYERQTGTRISGSEIIKLLEKGDDTAEKVMRTYENRLARAIATVANFLDPDVLVLGGGMSNISRIYQNLPVLIGDWVFGNEFTTPIRPAKHGDSSGVRGAAWLW</sequence>
<dbReference type="EMBL" id="UINC01011720">
    <property type="protein sequence ID" value="SVA51542.1"/>
    <property type="molecule type" value="Genomic_DNA"/>
</dbReference>
<reference evidence="1" key="1">
    <citation type="submission" date="2018-05" db="EMBL/GenBank/DDBJ databases">
        <authorList>
            <person name="Lanie J.A."/>
            <person name="Ng W.-L."/>
            <person name="Kazmierczak K.M."/>
            <person name="Andrzejewski T.M."/>
            <person name="Davidsen T.M."/>
            <person name="Wayne K.J."/>
            <person name="Tettelin H."/>
            <person name="Glass J.I."/>
            <person name="Rusch D."/>
            <person name="Podicherti R."/>
            <person name="Tsui H.-C.T."/>
            <person name="Winkler M.E."/>
        </authorList>
    </citation>
    <scope>NUCLEOTIDE SEQUENCE</scope>
</reference>
<proteinExistence type="predicted"/>
<dbReference type="SUPFAM" id="SSF53067">
    <property type="entry name" value="Actin-like ATPase domain"/>
    <property type="match status" value="1"/>
</dbReference>
<dbReference type="NCBIfam" id="NF007108">
    <property type="entry name" value="PRK09557.1"/>
    <property type="match status" value="1"/>
</dbReference>
<dbReference type="PANTHER" id="PTHR18964">
    <property type="entry name" value="ROK (REPRESSOR, ORF, KINASE) FAMILY"/>
    <property type="match status" value="1"/>
</dbReference>
<accession>A0A381WGG7</accession>
<gene>
    <name evidence="1" type="ORF">METZ01_LOCUS104396</name>
</gene>
<dbReference type="InterPro" id="IPR049874">
    <property type="entry name" value="ROK_cs"/>
</dbReference>
<dbReference type="CDD" id="cd24066">
    <property type="entry name" value="ASKHA_NBD_ROK_EcFRK-like"/>
    <property type="match status" value="1"/>
</dbReference>
<protein>
    <recommendedName>
        <fullName evidence="2">Fructokinase</fullName>
    </recommendedName>
</protein>
<evidence type="ECO:0008006" key="2">
    <source>
        <dbReference type="Google" id="ProtNLM"/>
    </source>
</evidence>
<dbReference type="GO" id="GO:0004396">
    <property type="term" value="F:hexokinase activity"/>
    <property type="evidence" value="ECO:0007669"/>
    <property type="project" value="TreeGrafter"/>
</dbReference>
<dbReference type="PANTHER" id="PTHR18964:SF174">
    <property type="entry name" value="D-ALLOSE KINASE-RELATED"/>
    <property type="match status" value="1"/>
</dbReference>
<organism evidence="1">
    <name type="scientific">marine metagenome</name>
    <dbReference type="NCBI Taxonomy" id="408172"/>
    <lineage>
        <taxon>unclassified sequences</taxon>
        <taxon>metagenomes</taxon>
        <taxon>ecological metagenomes</taxon>
    </lineage>
</organism>